<dbReference type="OrthoDB" id="2428298at2759"/>
<evidence type="ECO:0000313" key="2">
    <source>
        <dbReference type="Proteomes" id="UP000789759"/>
    </source>
</evidence>
<gene>
    <name evidence="1" type="ORF">CPELLU_LOCUS19428</name>
</gene>
<organism evidence="1 2">
    <name type="scientific">Cetraspora pellucida</name>
    <dbReference type="NCBI Taxonomy" id="1433469"/>
    <lineage>
        <taxon>Eukaryota</taxon>
        <taxon>Fungi</taxon>
        <taxon>Fungi incertae sedis</taxon>
        <taxon>Mucoromycota</taxon>
        <taxon>Glomeromycotina</taxon>
        <taxon>Glomeromycetes</taxon>
        <taxon>Diversisporales</taxon>
        <taxon>Gigasporaceae</taxon>
        <taxon>Cetraspora</taxon>
    </lineage>
</organism>
<feature type="non-terminal residue" evidence="1">
    <location>
        <position position="138"/>
    </location>
</feature>
<dbReference type="EMBL" id="CAJVQA010046561">
    <property type="protein sequence ID" value="CAG8818323.1"/>
    <property type="molecule type" value="Genomic_DNA"/>
</dbReference>
<dbReference type="InterPro" id="IPR012337">
    <property type="entry name" value="RNaseH-like_sf"/>
</dbReference>
<proteinExistence type="predicted"/>
<comment type="caution">
    <text evidence="1">The sequence shown here is derived from an EMBL/GenBank/DDBJ whole genome shotgun (WGS) entry which is preliminary data.</text>
</comment>
<protein>
    <submittedName>
        <fullName evidence="1">20875_t:CDS:1</fullName>
    </submittedName>
</protein>
<dbReference type="SUPFAM" id="SSF53098">
    <property type="entry name" value="Ribonuclease H-like"/>
    <property type="match status" value="1"/>
</dbReference>
<sequence>MIEKMLRIREMTDVLVEDNPILKHCVSVVFDPNMKLSSFDNETAIIVYERLHNVYTQYIGKEIDNTSFAKNDSPKDYFQKHYTEKSKNNPLKEYLTTPEENYHLIVQATSVSSEQMFSIAKNTINPLHNQLSEENICA</sequence>
<dbReference type="AlphaFoldDB" id="A0A9N9PHZ0"/>
<name>A0A9N9PHZ0_9GLOM</name>
<reference evidence="1" key="1">
    <citation type="submission" date="2021-06" db="EMBL/GenBank/DDBJ databases">
        <authorList>
            <person name="Kallberg Y."/>
            <person name="Tangrot J."/>
            <person name="Rosling A."/>
        </authorList>
    </citation>
    <scope>NUCLEOTIDE SEQUENCE</scope>
    <source>
        <strain evidence="1">FL966</strain>
    </source>
</reference>
<accession>A0A9N9PHZ0</accession>
<dbReference type="Proteomes" id="UP000789759">
    <property type="component" value="Unassembled WGS sequence"/>
</dbReference>
<evidence type="ECO:0000313" key="1">
    <source>
        <dbReference type="EMBL" id="CAG8818323.1"/>
    </source>
</evidence>
<keyword evidence="2" id="KW-1185">Reference proteome</keyword>